<feature type="compositionally biased region" description="Low complexity" evidence="1">
    <location>
        <begin position="245"/>
        <end position="269"/>
    </location>
</feature>
<dbReference type="EMBL" id="CM026423">
    <property type="protein sequence ID" value="KAG0582975.1"/>
    <property type="molecule type" value="Genomic_DNA"/>
</dbReference>
<name>A0A8T0IIX5_CERPU</name>
<organism evidence="3 4">
    <name type="scientific">Ceratodon purpureus</name>
    <name type="common">Fire moss</name>
    <name type="synonym">Dicranum purpureum</name>
    <dbReference type="NCBI Taxonomy" id="3225"/>
    <lineage>
        <taxon>Eukaryota</taxon>
        <taxon>Viridiplantae</taxon>
        <taxon>Streptophyta</taxon>
        <taxon>Embryophyta</taxon>
        <taxon>Bryophyta</taxon>
        <taxon>Bryophytina</taxon>
        <taxon>Bryopsida</taxon>
        <taxon>Dicranidae</taxon>
        <taxon>Pseudoditrichales</taxon>
        <taxon>Ditrichaceae</taxon>
        <taxon>Ceratodon</taxon>
    </lineage>
</organism>
<protein>
    <recommendedName>
        <fullName evidence="2">R domain-containing protein</fullName>
    </recommendedName>
</protein>
<feature type="region of interest" description="Disordered" evidence="1">
    <location>
        <begin position="1"/>
        <end position="100"/>
    </location>
</feature>
<gene>
    <name evidence="3" type="ORF">KC19_3G098800</name>
</gene>
<comment type="caution">
    <text evidence="3">The sequence shown here is derived from an EMBL/GenBank/DDBJ whole genome shotgun (WGS) entry which is preliminary data.</text>
</comment>
<sequence length="326" mass="34878">MVQPGVAPFAQGAMQGMELPHGGPSYGQPALDPSFAHRDPGPAGHETHMFRTGSDVAAGASSARSESRAKARERARERAKEKHHTGLERDAPPPSRAGSYVAASQAHPYFPSQVSSALQHPFQAPFHATAVNQRQPAYHHASSFNYPETFPSTAFGYPSYAPPHEPSPSSLSSVSHYFVENPPGAMGARYPTSGASGPNPNYPSFAPGPPAASSLRPGASSFSSLLNEPQYSGFPSQGYYPVASPYPSQSRPPSSSLLGQSSSSRQPQQAGTSYPPPPSHLVRPGQDRQMPLHSTSTPHSLDPNFYNPQIPNRLQGFEELEEEFKP</sequence>
<dbReference type="InterPro" id="IPR017888">
    <property type="entry name" value="CYC/TB1_R_domain"/>
</dbReference>
<accession>A0A8T0IIX5</accession>
<evidence type="ECO:0000313" key="3">
    <source>
        <dbReference type="EMBL" id="KAG0582975.1"/>
    </source>
</evidence>
<dbReference type="AlphaFoldDB" id="A0A8T0IIX5"/>
<evidence type="ECO:0000313" key="4">
    <source>
        <dbReference type="Proteomes" id="UP000822688"/>
    </source>
</evidence>
<dbReference type="PROSITE" id="PS51370">
    <property type="entry name" value="R"/>
    <property type="match status" value="1"/>
</dbReference>
<feature type="compositionally biased region" description="Basic and acidic residues" evidence="1">
    <location>
        <begin position="65"/>
        <end position="91"/>
    </location>
</feature>
<feature type="domain" description="R" evidence="2">
    <location>
        <begin position="65"/>
        <end position="82"/>
    </location>
</feature>
<dbReference type="Proteomes" id="UP000822688">
    <property type="component" value="Chromosome 3"/>
</dbReference>
<feature type="region of interest" description="Disordered" evidence="1">
    <location>
        <begin position="188"/>
        <end position="326"/>
    </location>
</feature>
<evidence type="ECO:0000256" key="1">
    <source>
        <dbReference type="SAM" id="MobiDB-lite"/>
    </source>
</evidence>
<feature type="compositionally biased region" description="Basic and acidic residues" evidence="1">
    <location>
        <begin position="35"/>
        <end position="49"/>
    </location>
</feature>
<keyword evidence="4" id="KW-1185">Reference proteome</keyword>
<reference evidence="3" key="1">
    <citation type="submission" date="2020-06" db="EMBL/GenBank/DDBJ databases">
        <title>WGS assembly of Ceratodon purpureus strain R40.</title>
        <authorList>
            <person name="Carey S.B."/>
            <person name="Jenkins J."/>
            <person name="Shu S."/>
            <person name="Lovell J.T."/>
            <person name="Sreedasyam A."/>
            <person name="Maumus F."/>
            <person name="Tiley G.P."/>
            <person name="Fernandez-Pozo N."/>
            <person name="Barry K."/>
            <person name="Chen C."/>
            <person name="Wang M."/>
            <person name="Lipzen A."/>
            <person name="Daum C."/>
            <person name="Saski C.A."/>
            <person name="Payton A.C."/>
            <person name="Mcbreen J.C."/>
            <person name="Conrad R.E."/>
            <person name="Kollar L.M."/>
            <person name="Olsson S."/>
            <person name="Huttunen S."/>
            <person name="Landis J.B."/>
            <person name="Wickett N.J."/>
            <person name="Johnson M.G."/>
            <person name="Rensing S.A."/>
            <person name="Grimwood J."/>
            <person name="Schmutz J."/>
            <person name="Mcdaniel S.F."/>
        </authorList>
    </citation>
    <scope>NUCLEOTIDE SEQUENCE</scope>
    <source>
        <strain evidence="3">R40</strain>
    </source>
</reference>
<evidence type="ECO:0000259" key="2">
    <source>
        <dbReference type="PROSITE" id="PS51370"/>
    </source>
</evidence>
<feature type="compositionally biased region" description="Polar residues" evidence="1">
    <location>
        <begin position="220"/>
        <end position="235"/>
    </location>
</feature>
<proteinExistence type="predicted"/>